<feature type="region of interest" description="Disordered" evidence="1">
    <location>
        <begin position="57"/>
        <end position="106"/>
    </location>
</feature>
<organism evidence="2 3">
    <name type="scientific">Jatropha curcas</name>
    <name type="common">Barbados nut</name>
    <dbReference type="NCBI Taxonomy" id="180498"/>
    <lineage>
        <taxon>Eukaryota</taxon>
        <taxon>Viridiplantae</taxon>
        <taxon>Streptophyta</taxon>
        <taxon>Embryophyta</taxon>
        <taxon>Tracheophyta</taxon>
        <taxon>Spermatophyta</taxon>
        <taxon>Magnoliopsida</taxon>
        <taxon>eudicotyledons</taxon>
        <taxon>Gunneridae</taxon>
        <taxon>Pentapetalae</taxon>
        <taxon>rosids</taxon>
        <taxon>fabids</taxon>
        <taxon>Malpighiales</taxon>
        <taxon>Euphorbiaceae</taxon>
        <taxon>Crotonoideae</taxon>
        <taxon>Jatropheae</taxon>
        <taxon>Jatropha</taxon>
    </lineage>
</organism>
<proteinExistence type="predicted"/>
<reference evidence="2 3" key="1">
    <citation type="journal article" date="2014" name="PLoS ONE">
        <title>Global Analysis of Gene Expression Profiles in Physic Nut (Jatropha curcas L.) Seedlings Exposed to Salt Stress.</title>
        <authorList>
            <person name="Zhang L."/>
            <person name="Zhang C."/>
            <person name="Wu P."/>
            <person name="Chen Y."/>
            <person name="Li M."/>
            <person name="Jiang H."/>
            <person name="Wu G."/>
        </authorList>
    </citation>
    <scope>NUCLEOTIDE SEQUENCE [LARGE SCALE GENOMIC DNA]</scope>
    <source>
        <strain evidence="3">cv. GZQX0401</strain>
        <tissue evidence="2">Young leaves</tissue>
    </source>
</reference>
<evidence type="ECO:0000313" key="3">
    <source>
        <dbReference type="Proteomes" id="UP000027138"/>
    </source>
</evidence>
<feature type="compositionally biased region" description="Low complexity" evidence="1">
    <location>
        <begin position="66"/>
        <end position="77"/>
    </location>
</feature>
<dbReference type="AlphaFoldDB" id="A0A067JSS6"/>
<evidence type="ECO:0000256" key="1">
    <source>
        <dbReference type="SAM" id="MobiDB-lite"/>
    </source>
</evidence>
<name>A0A067JSS6_JATCU</name>
<dbReference type="Proteomes" id="UP000027138">
    <property type="component" value="Unassembled WGS sequence"/>
</dbReference>
<protein>
    <submittedName>
        <fullName evidence="2">Uncharacterized protein</fullName>
    </submittedName>
</protein>
<gene>
    <name evidence="2" type="ORF">JCGZ_22086</name>
</gene>
<evidence type="ECO:0000313" key="2">
    <source>
        <dbReference type="EMBL" id="KDP27011.1"/>
    </source>
</evidence>
<keyword evidence="3" id="KW-1185">Reference proteome</keyword>
<accession>A0A067JSS6</accession>
<dbReference type="EMBL" id="KK914877">
    <property type="protein sequence ID" value="KDP27011.1"/>
    <property type="molecule type" value="Genomic_DNA"/>
</dbReference>
<sequence length="172" mass="18525">MTSSSHSSDEDLLESLGISLDEIRVTADADTHAFVTGVYVQHLFDATHWISVRRFSGPAPSQPLGTRSSRASGPSSRTPRRRPTTRLSSSTPVEGPSQAGPGHSAGAFKIPQAILKATGPIHPGLANLHLPYSIPYYTPDGTSSLREVSLGNVNPLALPPEDITERRRRTRH</sequence>